<dbReference type="PROSITE" id="PS51471">
    <property type="entry name" value="FE2OG_OXY"/>
    <property type="match status" value="1"/>
</dbReference>
<keyword evidence="5" id="KW-0223">Dioxygenase</keyword>
<dbReference type="Proteomes" id="UP001501352">
    <property type="component" value="Unassembled WGS sequence"/>
</dbReference>
<evidence type="ECO:0000256" key="2">
    <source>
        <dbReference type="ARBA" id="ARBA00022723"/>
    </source>
</evidence>
<dbReference type="InterPro" id="IPR006620">
    <property type="entry name" value="Pro_4_hyd_alph"/>
</dbReference>
<organism evidence="10 11">
    <name type="scientific">Brevundimonas kwangchunensis</name>
    <dbReference type="NCBI Taxonomy" id="322163"/>
    <lineage>
        <taxon>Bacteria</taxon>
        <taxon>Pseudomonadati</taxon>
        <taxon>Pseudomonadota</taxon>
        <taxon>Alphaproteobacteria</taxon>
        <taxon>Caulobacterales</taxon>
        <taxon>Caulobacteraceae</taxon>
        <taxon>Brevundimonas</taxon>
    </lineage>
</organism>
<dbReference type="InterPro" id="IPR005123">
    <property type="entry name" value="Oxoglu/Fe-dep_dioxygenase_dom"/>
</dbReference>
<evidence type="ECO:0000313" key="10">
    <source>
        <dbReference type="EMBL" id="GAA0613516.1"/>
    </source>
</evidence>
<reference evidence="10 11" key="1">
    <citation type="journal article" date="2019" name="Int. J. Syst. Evol. Microbiol.">
        <title>The Global Catalogue of Microorganisms (GCM) 10K type strain sequencing project: providing services to taxonomists for standard genome sequencing and annotation.</title>
        <authorList>
            <consortium name="The Broad Institute Genomics Platform"/>
            <consortium name="The Broad Institute Genome Sequencing Center for Infectious Disease"/>
            <person name="Wu L."/>
            <person name="Ma J."/>
        </authorList>
    </citation>
    <scope>NUCLEOTIDE SEQUENCE [LARGE SCALE GENOMIC DNA]</scope>
    <source>
        <strain evidence="10 11">JCM 12928</strain>
    </source>
</reference>
<evidence type="ECO:0000256" key="4">
    <source>
        <dbReference type="ARBA" id="ARBA00022896"/>
    </source>
</evidence>
<dbReference type="Pfam" id="PF13640">
    <property type="entry name" value="2OG-FeII_Oxy_3"/>
    <property type="match status" value="1"/>
</dbReference>
<keyword evidence="2" id="KW-0479">Metal-binding</keyword>
<name>A0ABN1GKN5_9CAUL</name>
<evidence type="ECO:0000256" key="3">
    <source>
        <dbReference type="ARBA" id="ARBA00022824"/>
    </source>
</evidence>
<feature type="domain" description="Fe2OG dioxygenase" evidence="9">
    <location>
        <begin position="212"/>
        <end position="325"/>
    </location>
</feature>
<comment type="caution">
    <text evidence="10">The sequence shown here is derived from an EMBL/GenBank/DDBJ whole genome shotgun (WGS) entry which is preliminary data.</text>
</comment>
<dbReference type="Gene3D" id="1.25.40.10">
    <property type="entry name" value="Tetratricopeptide repeat domain"/>
    <property type="match status" value="1"/>
</dbReference>
<proteinExistence type="predicted"/>
<dbReference type="InterPro" id="IPR011990">
    <property type="entry name" value="TPR-like_helical_dom_sf"/>
</dbReference>
<dbReference type="SMART" id="SM00702">
    <property type="entry name" value="P4Hc"/>
    <property type="match status" value="1"/>
</dbReference>
<dbReference type="EMBL" id="BAAAGA010000001">
    <property type="protein sequence ID" value="GAA0613516.1"/>
    <property type="molecule type" value="Genomic_DNA"/>
</dbReference>
<dbReference type="RefSeq" id="WP_343790047.1">
    <property type="nucleotide sequence ID" value="NZ_BAAAGA010000001.1"/>
</dbReference>
<accession>A0ABN1GKN5</accession>
<keyword evidence="6" id="KW-0560">Oxidoreductase</keyword>
<evidence type="ECO:0000256" key="8">
    <source>
        <dbReference type="ARBA" id="ARBA00023180"/>
    </source>
</evidence>
<keyword evidence="3" id="KW-0256">Endoplasmic reticulum</keyword>
<evidence type="ECO:0000259" key="9">
    <source>
        <dbReference type="PROSITE" id="PS51471"/>
    </source>
</evidence>
<protein>
    <recommendedName>
        <fullName evidence="9">Fe2OG dioxygenase domain-containing protein</fullName>
    </recommendedName>
</protein>
<keyword evidence="7" id="KW-0408">Iron</keyword>
<gene>
    <name evidence="10" type="ORF">GCM10009422_05610</name>
</gene>
<comment type="cofactor">
    <cofactor evidence="1">
        <name>L-ascorbate</name>
        <dbReference type="ChEBI" id="CHEBI:38290"/>
    </cofactor>
</comment>
<evidence type="ECO:0000256" key="1">
    <source>
        <dbReference type="ARBA" id="ARBA00001961"/>
    </source>
</evidence>
<evidence type="ECO:0000256" key="6">
    <source>
        <dbReference type="ARBA" id="ARBA00023002"/>
    </source>
</evidence>
<keyword evidence="11" id="KW-1185">Reference proteome</keyword>
<keyword evidence="4" id="KW-0847">Vitamin C</keyword>
<dbReference type="InterPro" id="IPR045054">
    <property type="entry name" value="P4HA-like"/>
</dbReference>
<dbReference type="Gene3D" id="2.60.120.620">
    <property type="entry name" value="q2cbj1_9rhob like domain"/>
    <property type="match status" value="1"/>
</dbReference>
<dbReference type="InterPro" id="IPR044862">
    <property type="entry name" value="Pro_4_hyd_alph_FE2OG_OXY"/>
</dbReference>
<keyword evidence="8" id="KW-0325">Glycoprotein</keyword>
<dbReference type="SUPFAM" id="SSF81901">
    <property type="entry name" value="HCP-like"/>
    <property type="match status" value="1"/>
</dbReference>
<evidence type="ECO:0000256" key="7">
    <source>
        <dbReference type="ARBA" id="ARBA00023004"/>
    </source>
</evidence>
<sequence>MPSAKPSTSAEADDLYLAGLDLLLGMMGTPEPEQAVEAFRAAQAAGSPAAAARLAVLAGVGLGRDQSWSDSLDLLEAAAVLGDRSAQRQLALLTSDVAVTARIRTSTTHGPAVWAKARAGVDIDAWIRPPTGKVGSDAPRIVTFERFATPEVCRWLMRRGEGAMEPAMVNDPATGQPRTDPMRTNGVARIGLADTDVVVLLTQARISAATGLANACLETPNLLCYAPGQQYRPHHDFFNPAAGGFADEIAILGQRVATFLIYLNDDYTGGETDFPSVGQRYRGGTGDALLFVNVRPDGSPDPDTLHAGLPPARGRKWVLSQWIRDKPQAIG</sequence>
<dbReference type="PANTHER" id="PTHR10869">
    <property type="entry name" value="PROLYL 4-HYDROXYLASE ALPHA SUBUNIT"/>
    <property type="match status" value="1"/>
</dbReference>
<dbReference type="PANTHER" id="PTHR10869:SF246">
    <property type="entry name" value="TRANSMEMBRANE PROLYL 4-HYDROXYLASE"/>
    <property type="match status" value="1"/>
</dbReference>
<evidence type="ECO:0000256" key="5">
    <source>
        <dbReference type="ARBA" id="ARBA00022964"/>
    </source>
</evidence>
<evidence type="ECO:0000313" key="11">
    <source>
        <dbReference type="Proteomes" id="UP001501352"/>
    </source>
</evidence>